<proteinExistence type="predicted"/>
<dbReference type="AlphaFoldDB" id="A0A974NJ25"/>
<dbReference type="Pfam" id="PF14340">
    <property type="entry name" value="DUF4395"/>
    <property type="match status" value="1"/>
</dbReference>
<evidence type="ECO:0000313" key="3">
    <source>
        <dbReference type="EMBL" id="QQS98656.1"/>
    </source>
</evidence>
<keyword evidence="4" id="KW-1185">Reference proteome</keyword>
<feature type="transmembrane region" description="Helical" evidence="1">
    <location>
        <begin position="80"/>
        <end position="98"/>
    </location>
</feature>
<keyword evidence="1" id="KW-0812">Transmembrane</keyword>
<gene>
    <name evidence="3" type="ORF">I6J18_13090</name>
</gene>
<reference evidence="3 4" key="1">
    <citation type="submission" date="2021-01" db="EMBL/GenBank/DDBJ databases">
        <title>FDA dAtabase for Regulatory Grade micrObial Sequences (FDA-ARGOS): Supporting development and validation of Infectious Disease Dx tests.</title>
        <authorList>
            <person name="Nelson B."/>
            <person name="Plummer A."/>
            <person name="Tallon L."/>
            <person name="Sadzewicz L."/>
            <person name="Zhao X."/>
            <person name="Boylan J."/>
            <person name="Ott S."/>
            <person name="Bowen H."/>
            <person name="Vavikolanu K."/>
            <person name="Mehta A."/>
            <person name="Aluvathingal J."/>
            <person name="Nadendla S."/>
            <person name="Myers T."/>
            <person name="Yan Y."/>
            <person name="Sichtig H."/>
        </authorList>
    </citation>
    <scope>NUCLEOTIDE SEQUENCE [LARGE SCALE GENOMIC DNA]</scope>
    <source>
        <strain evidence="3 4">FDAARGOS_1161</strain>
    </source>
</reference>
<keyword evidence="1" id="KW-0472">Membrane</keyword>
<feature type="transmembrane region" description="Helical" evidence="1">
    <location>
        <begin position="12"/>
        <end position="30"/>
    </location>
</feature>
<feature type="transmembrane region" description="Helical" evidence="1">
    <location>
        <begin position="36"/>
        <end position="59"/>
    </location>
</feature>
<feature type="domain" description="DUF4395" evidence="2">
    <location>
        <begin position="9"/>
        <end position="133"/>
    </location>
</feature>
<dbReference type="RefSeq" id="WP_040373558.1">
    <property type="nucleotide sequence ID" value="NZ_CP068053.1"/>
</dbReference>
<organism evidence="3 4">
    <name type="scientific">Peribacillus psychrosaccharolyticus</name>
    <name type="common">Bacillus psychrosaccharolyticus</name>
    <dbReference type="NCBI Taxonomy" id="1407"/>
    <lineage>
        <taxon>Bacteria</taxon>
        <taxon>Bacillati</taxon>
        <taxon>Bacillota</taxon>
        <taxon>Bacilli</taxon>
        <taxon>Bacillales</taxon>
        <taxon>Bacillaceae</taxon>
        <taxon>Peribacillus</taxon>
    </lineage>
</organism>
<dbReference type="InterPro" id="IPR016942">
    <property type="entry name" value="UCP030042"/>
</dbReference>
<dbReference type="Proteomes" id="UP000595254">
    <property type="component" value="Chromosome"/>
</dbReference>
<name>A0A974NJ25_PERPY</name>
<keyword evidence="1" id="KW-1133">Transmembrane helix</keyword>
<accession>A0A974NJ25</accession>
<evidence type="ECO:0000259" key="2">
    <source>
        <dbReference type="Pfam" id="PF14340"/>
    </source>
</evidence>
<evidence type="ECO:0000256" key="1">
    <source>
        <dbReference type="SAM" id="Phobius"/>
    </source>
</evidence>
<dbReference type="PIRSF" id="PIRSF030042">
    <property type="entry name" value="UCP030042"/>
    <property type="match status" value="1"/>
</dbReference>
<evidence type="ECO:0000313" key="4">
    <source>
        <dbReference type="Proteomes" id="UP000595254"/>
    </source>
</evidence>
<feature type="transmembrane region" description="Helical" evidence="1">
    <location>
        <begin position="104"/>
        <end position="130"/>
    </location>
</feature>
<dbReference type="InterPro" id="IPR025508">
    <property type="entry name" value="DUF4395"/>
</dbReference>
<protein>
    <submittedName>
        <fullName evidence="3">DUF4395 domain-containing protein</fullName>
    </submittedName>
</protein>
<dbReference type="KEGG" id="ppsr:I6J18_13090"/>
<dbReference type="EMBL" id="CP068053">
    <property type="protein sequence ID" value="QQS98656.1"/>
    <property type="molecule type" value="Genomic_DNA"/>
</dbReference>
<sequence length="143" mass="16665">MINTPIRTVPRPLVRTNQWFIFLSVVITWISGQEWILTVPLIFGMLGLLVNFNPIMRFAKLFLKKKPSDYIPEEHAQQQFNQVIAVVFLGLGLLSFLMNWNLAGYVFTLMVALASFIAILGFCIGCFIRFQWQQYRYRRSLKA</sequence>